<reference evidence="1 2" key="1">
    <citation type="submission" date="2009-08" db="EMBL/GenBank/DDBJ databases">
        <title>The Genome Sequence of Spizellomyces punctatus strain DAOM BR117.</title>
        <authorList>
            <consortium name="The Broad Institute Genome Sequencing Platform"/>
            <person name="Russ C."/>
            <person name="Cuomo C."/>
            <person name="Shea T."/>
            <person name="Young S.K."/>
            <person name="Zeng Q."/>
            <person name="Koehrsen M."/>
            <person name="Haas B."/>
            <person name="Borodovsky M."/>
            <person name="Guigo R."/>
            <person name="Alvarado L."/>
            <person name="Berlin A."/>
            <person name="Bochicchio J."/>
            <person name="Borenstein D."/>
            <person name="Chapman S."/>
            <person name="Chen Z."/>
            <person name="Engels R."/>
            <person name="Freedman E."/>
            <person name="Gellesch M."/>
            <person name="Goldberg J."/>
            <person name="Griggs A."/>
            <person name="Gujja S."/>
            <person name="Heiman D."/>
            <person name="Hepburn T."/>
            <person name="Howarth C."/>
            <person name="Jen D."/>
            <person name="Larson L."/>
            <person name="Lewis B."/>
            <person name="Mehta T."/>
            <person name="Park D."/>
            <person name="Pearson M."/>
            <person name="Roberts A."/>
            <person name="Saif S."/>
            <person name="Shenoy N."/>
            <person name="Sisk P."/>
            <person name="Stolte C."/>
            <person name="Sykes S."/>
            <person name="Thomson T."/>
            <person name="Walk T."/>
            <person name="White J."/>
            <person name="Yandava C."/>
            <person name="Burger G."/>
            <person name="Gray M.W."/>
            <person name="Holland P.W.H."/>
            <person name="King N."/>
            <person name="Lang F.B.F."/>
            <person name="Roger A.J."/>
            <person name="Ruiz-Trillo I."/>
            <person name="Lander E."/>
            <person name="Nusbaum C."/>
        </authorList>
    </citation>
    <scope>NUCLEOTIDE SEQUENCE [LARGE SCALE GENOMIC DNA]</scope>
    <source>
        <strain evidence="1 2">DAOM BR117</strain>
    </source>
</reference>
<dbReference type="RefSeq" id="XP_016604038.1">
    <property type="nucleotide sequence ID" value="XM_016756744.1"/>
</dbReference>
<organism evidence="1 2">
    <name type="scientific">Spizellomyces punctatus (strain DAOM BR117)</name>
    <dbReference type="NCBI Taxonomy" id="645134"/>
    <lineage>
        <taxon>Eukaryota</taxon>
        <taxon>Fungi</taxon>
        <taxon>Fungi incertae sedis</taxon>
        <taxon>Chytridiomycota</taxon>
        <taxon>Chytridiomycota incertae sedis</taxon>
        <taxon>Chytridiomycetes</taxon>
        <taxon>Spizellomycetales</taxon>
        <taxon>Spizellomycetaceae</taxon>
        <taxon>Spizellomyces</taxon>
    </lineage>
</organism>
<sequence>MSSVWCPTARLAKQQQTKNMDEAIALAADASEAPIRALHLLPCQIDYDGEAAIDSFFIVKPETKVAQTNQVTYQSTFRGRGLRGVEVKPPSRYEGAIYRESRPPPDIMEERYLALSGSFSSITTWGHSELPTPFSNNLLKAMTWLDVTEDLHAHVE</sequence>
<dbReference type="AlphaFoldDB" id="A0A0L0H5K2"/>
<name>A0A0L0H5K2_SPIPD</name>
<dbReference type="PANTHER" id="PTHR47204">
    <property type="entry name" value="OS02G0168900 PROTEIN"/>
    <property type="match status" value="1"/>
</dbReference>
<dbReference type="GO" id="GO:0032299">
    <property type="term" value="C:ribonuclease H2 complex"/>
    <property type="evidence" value="ECO:0007669"/>
    <property type="project" value="InterPro"/>
</dbReference>
<dbReference type="OrthoDB" id="6222486at2759"/>
<gene>
    <name evidence="1" type="ORF">SPPG_08597</name>
</gene>
<keyword evidence="2" id="KW-1185">Reference proteome</keyword>
<proteinExistence type="predicted"/>
<dbReference type="OMA" id="CWETRAG"/>
<dbReference type="PANTHER" id="PTHR47204:SF1">
    <property type="entry name" value="RIBONUCLEASE H2 SUBUNIT C"/>
    <property type="match status" value="1"/>
</dbReference>
<protein>
    <submittedName>
        <fullName evidence="1">Uncharacterized protein</fullName>
    </submittedName>
</protein>
<dbReference type="Pfam" id="PF08615">
    <property type="entry name" value="RNase_H2_suC"/>
    <property type="match status" value="1"/>
</dbReference>
<dbReference type="Proteomes" id="UP000053201">
    <property type="component" value="Unassembled WGS sequence"/>
</dbReference>
<dbReference type="EMBL" id="KQ257472">
    <property type="protein sequence ID" value="KNC95998.1"/>
    <property type="molecule type" value="Genomic_DNA"/>
</dbReference>
<accession>A0A0L0H5K2</accession>
<dbReference type="InParanoid" id="A0A0L0H5K2"/>
<dbReference type="GeneID" id="27691749"/>
<dbReference type="GO" id="GO:0006401">
    <property type="term" value="P:RNA catabolic process"/>
    <property type="evidence" value="ECO:0007669"/>
    <property type="project" value="InterPro"/>
</dbReference>
<dbReference type="Gene3D" id="2.40.128.680">
    <property type="match status" value="1"/>
</dbReference>
<evidence type="ECO:0000313" key="2">
    <source>
        <dbReference type="Proteomes" id="UP000053201"/>
    </source>
</evidence>
<dbReference type="InterPro" id="IPR013924">
    <property type="entry name" value="RNase_H2_suC"/>
</dbReference>
<dbReference type="STRING" id="645134.A0A0L0H5K2"/>
<dbReference type="CDD" id="cd09271">
    <property type="entry name" value="RNase_H2-C"/>
    <property type="match status" value="1"/>
</dbReference>
<evidence type="ECO:0000313" key="1">
    <source>
        <dbReference type="EMBL" id="KNC95998.1"/>
    </source>
</evidence>
<dbReference type="VEuPathDB" id="FungiDB:SPPG_08597"/>